<dbReference type="AlphaFoldDB" id="A0AAJ0UDL7"/>
<evidence type="ECO:0000256" key="8">
    <source>
        <dbReference type="SAM" id="Phobius"/>
    </source>
</evidence>
<evidence type="ECO:0000256" key="3">
    <source>
        <dbReference type="ARBA" id="ARBA00022679"/>
    </source>
</evidence>
<feature type="transmembrane region" description="Helical" evidence="8">
    <location>
        <begin position="164"/>
        <end position="181"/>
    </location>
</feature>
<reference evidence="9" key="1">
    <citation type="submission" date="2017-05" db="EMBL/GenBank/DDBJ databases">
        <authorList>
            <person name="Imhoff J.F."/>
            <person name="Rahn T."/>
            <person name="Kuenzel S."/>
            <person name="Neulinger S.C."/>
        </authorList>
    </citation>
    <scope>NUCLEOTIDE SEQUENCE</scope>
    <source>
        <strain evidence="9">DSM 4395</strain>
    </source>
</reference>
<keyword evidence="7" id="KW-0479">Metal-binding</keyword>
<feature type="binding site" evidence="7">
    <location>
        <position position="156"/>
    </location>
    <ligand>
        <name>Mg(2+)</name>
        <dbReference type="ChEBI" id="CHEBI:18420"/>
    </ligand>
</feature>
<evidence type="ECO:0000256" key="2">
    <source>
        <dbReference type="ARBA" id="ARBA00022475"/>
    </source>
</evidence>
<proteinExistence type="predicted"/>
<keyword evidence="7" id="KW-0460">Magnesium</keyword>
<dbReference type="Proteomes" id="UP001296967">
    <property type="component" value="Unassembled WGS sequence"/>
</dbReference>
<feature type="transmembrane region" description="Helical" evidence="8">
    <location>
        <begin position="239"/>
        <end position="260"/>
    </location>
</feature>
<evidence type="ECO:0000256" key="4">
    <source>
        <dbReference type="ARBA" id="ARBA00022692"/>
    </source>
</evidence>
<dbReference type="RefSeq" id="WP_201243733.1">
    <property type="nucleotide sequence ID" value="NZ_NHSF01000014.1"/>
</dbReference>
<keyword evidence="4 8" id="KW-0812">Transmembrane</keyword>
<protein>
    <submittedName>
        <fullName evidence="9">Glycosyl transferase</fullName>
    </submittedName>
</protein>
<evidence type="ECO:0000256" key="5">
    <source>
        <dbReference type="ARBA" id="ARBA00022989"/>
    </source>
</evidence>
<keyword evidence="3 9" id="KW-0808">Transferase</keyword>
<dbReference type="InterPro" id="IPR000715">
    <property type="entry name" value="Glycosyl_transferase_4"/>
</dbReference>
<comment type="caution">
    <text evidence="9">The sequence shown here is derived from an EMBL/GenBank/DDBJ whole genome shotgun (WGS) entry which is preliminary data.</text>
</comment>
<gene>
    <name evidence="9" type="ORF">CCR82_02220</name>
</gene>
<dbReference type="PANTHER" id="PTHR22926">
    <property type="entry name" value="PHOSPHO-N-ACETYLMURAMOYL-PENTAPEPTIDE-TRANSFERASE"/>
    <property type="match status" value="1"/>
</dbReference>
<comment type="subcellular location">
    <subcellularLocation>
        <location evidence="1">Cell membrane</location>
        <topology evidence="1">Multi-pass membrane protein</topology>
    </subcellularLocation>
</comment>
<dbReference type="GO" id="GO:0046872">
    <property type="term" value="F:metal ion binding"/>
    <property type="evidence" value="ECO:0007669"/>
    <property type="project" value="UniProtKB-KW"/>
</dbReference>
<feature type="transmembrane region" description="Helical" evidence="8">
    <location>
        <begin position="187"/>
        <end position="205"/>
    </location>
</feature>
<organism evidence="9 10">
    <name type="scientific">Halochromatium salexigens</name>
    <name type="common">Chromatium salexigens</name>
    <dbReference type="NCBI Taxonomy" id="49447"/>
    <lineage>
        <taxon>Bacteria</taxon>
        <taxon>Pseudomonadati</taxon>
        <taxon>Pseudomonadota</taxon>
        <taxon>Gammaproteobacteria</taxon>
        <taxon>Chromatiales</taxon>
        <taxon>Chromatiaceae</taxon>
        <taxon>Halochromatium</taxon>
    </lineage>
</organism>
<feature type="transmembrane region" description="Helical" evidence="8">
    <location>
        <begin position="78"/>
        <end position="94"/>
    </location>
</feature>
<dbReference type="GO" id="GO:0009103">
    <property type="term" value="P:lipopolysaccharide biosynthetic process"/>
    <property type="evidence" value="ECO:0007669"/>
    <property type="project" value="TreeGrafter"/>
</dbReference>
<reference evidence="9" key="2">
    <citation type="journal article" date="2020" name="Microorganisms">
        <title>Osmotic Adaptation and Compatible Solute Biosynthesis of Phototrophic Bacteria as Revealed from Genome Analyses.</title>
        <authorList>
            <person name="Imhoff J.F."/>
            <person name="Rahn T."/>
            <person name="Kunzel S."/>
            <person name="Keller A."/>
            <person name="Neulinger S.C."/>
        </authorList>
    </citation>
    <scope>NUCLEOTIDE SEQUENCE</scope>
    <source>
        <strain evidence="9">DSM 4395</strain>
    </source>
</reference>
<dbReference type="Pfam" id="PF00953">
    <property type="entry name" value="Glycos_transf_4"/>
    <property type="match status" value="1"/>
</dbReference>
<feature type="binding site" evidence="7">
    <location>
        <position position="216"/>
    </location>
    <ligand>
        <name>Mg(2+)</name>
        <dbReference type="ChEBI" id="CHEBI:18420"/>
    </ligand>
</feature>
<dbReference type="EMBL" id="NHSF01000014">
    <property type="protein sequence ID" value="MBK5929378.1"/>
    <property type="molecule type" value="Genomic_DNA"/>
</dbReference>
<dbReference type="GO" id="GO:0005886">
    <property type="term" value="C:plasma membrane"/>
    <property type="evidence" value="ECO:0007669"/>
    <property type="project" value="UniProtKB-SubCell"/>
</dbReference>
<feature type="transmembrane region" description="Helical" evidence="8">
    <location>
        <begin position="131"/>
        <end position="152"/>
    </location>
</feature>
<keyword evidence="6 8" id="KW-0472">Membrane</keyword>
<evidence type="ECO:0000313" key="9">
    <source>
        <dbReference type="EMBL" id="MBK5929378.1"/>
    </source>
</evidence>
<dbReference type="GO" id="GO:0071555">
    <property type="term" value="P:cell wall organization"/>
    <property type="evidence" value="ECO:0007669"/>
    <property type="project" value="TreeGrafter"/>
</dbReference>
<feature type="transmembrane region" description="Helical" evidence="8">
    <location>
        <begin position="46"/>
        <end position="66"/>
    </location>
</feature>
<accession>A0AAJ0UDL7</accession>
<sequence>MTGTAAVALTAFLLSATLTALLVRARLPLLHVLDHPNERSLHDSPIPRTGGLALLGGLSAGVLLAVLADSTAAMPSPLPWLGVALLLVAVVSFWDDRAGTSRRLRLLVHLLAAILLWLGGLRWNQLDLPGLMIPLPLLLALPLSLLYSLWMINLYNFMDGMDGLAGGMAAIGFAALALLGYSAGDPFYAACCAAVAAAAAGFLTGNWPPARIFLGDVGASSLGLLAAGCSLWGARAGLFPLWIGWLVFSPFIVDATWTLLRRVIAGERPWEAHRSHHYQRLVLAGWGHRRTLRWALALIAATAASAVAAPRLDNTEQWWLITGWALIFVLIHLRVSLAERLARA</sequence>
<comment type="cofactor">
    <cofactor evidence="7">
        <name>Mg(2+)</name>
        <dbReference type="ChEBI" id="CHEBI:18420"/>
    </cofactor>
</comment>
<feature type="transmembrane region" description="Helical" evidence="8">
    <location>
        <begin position="6"/>
        <end position="25"/>
    </location>
</feature>
<evidence type="ECO:0000256" key="7">
    <source>
        <dbReference type="PIRSR" id="PIRSR600715-1"/>
    </source>
</evidence>
<feature type="transmembrane region" description="Helical" evidence="8">
    <location>
        <begin position="106"/>
        <end position="125"/>
    </location>
</feature>
<keyword evidence="10" id="KW-1185">Reference proteome</keyword>
<dbReference type="GO" id="GO:0044038">
    <property type="term" value="P:cell wall macromolecule biosynthetic process"/>
    <property type="evidence" value="ECO:0007669"/>
    <property type="project" value="TreeGrafter"/>
</dbReference>
<name>A0AAJ0UDL7_HALSE</name>
<feature type="transmembrane region" description="Helical" evidence="8">
    <location>
        <begin position="294"/>
        <end position="312"/>
    </location>
</feature>
<evidence type="ECO:0000313" key="10">
    <source>
        <dbReference type="Proteomes" id="UP001296967"/>
    </source>
</evidence>
<keyword evidence="5 8" id="KW-1133">Transmembrane helix</keyword>
<evidence type="ECO:0000256" key="1">
    <source>
        <dbReference type="ARBA" id="ARBA00004651"/>
    </source>
</evidence>
<dbReference type="GO" id="GO:0016780">
    <property type="term" value="F:phosphotransferase activity, for other substituted phosphate groups"/>
    <property type="evidence" value="ECO:0007669"/>
    <property type="project" value="InterPro"/>
</dbReference>
<feature type="transmembrane region" description="Helical" evidence="8">
    <location>
        <begin position="318"/>
        <end position="337"/>
    </location>
</feature>
<dbReference type="PANTHER" id="PTHR22926:SF3">
    <property type="entry name" value="UNDECAPRENYL-PHOSPHATE ALPHA-N-ACETYLGLUCOSAMINYL 1-PHOSPHATE TRANSFERASE"/>
    <property type="match status" value="1"/>
</dbReference>
<keyword evidence="2" id="KW-1003">Cell membrane</keyword>
<feature type="transmembrane region" description="Helical" evidence="8">
    <location>
        <begin position="212"/>
        <end position="233"/>
    </location>
</feature>
<evidence type="ECO:0000256" key="6">
    <source>
        <dbReference type="ARBA" id="ARBA00023136"/>
    </source>
</evidence>